<dbReference type="RefSeq" id="WP_379707687.1">
    <property type="nucleotide sequence ID" value="NZ_JBHSCZ010000001.1"/>
</dbReference>
<evidence type="ECO:0000313" key="3">
    <source>
        <dbReference type="EMBL" id="MFC4262331.1"/>
    </source>
</evidence>
<name>A0ABV8QR99_9BACT</name>
<accession>A0ABV8QR99</accession>
<dbReference type="Gene3D" id="2.180.10.10">
    <property type="entry name" value="RHS repeat-associated core"/>
    <property type="match status" value="2"/>
</dbReference>
<evidence type="ECO:0000256" key="1">
    <source>
        <dbReference type="SAM" id="SignalP"/>
    </source>
</evidence>
<dbReference type="NCBIfam" id="TIGR03696">
    <property type="entry name" value="Rhs_assc_core"/>
    <property type="match status" value="1"/>
</dbReference>
<sequence length="1468" mass="164358">MKFTHIIISLFLSVGLIKAQVAPLPIPYDATVPVSYVRVWTPQQKTQETSELNVLNNIDKAIITTQYLDGLGRNVQTVVKNGSLQTNDQQSADLVTANSFDQYGRTPLQYLPFVANTAGGNAAVNNGYFKRNPFEQQASFSTNQYVGETYFYAKTIWEDNPLNRVIKNTAPGMWTGLNKSTQAKFYFNTEIDAVKIWDVTESNIDNFGIYSSIKNYDAGLLDKTITIDEHNKQVIEFKDFEGKVILKKVQLTAENDNGSGAGYEGWLCTYYIYDIQNNLRAVLQPEGLKAILGGINAMDDNLLKEQFFRYQYDQRNRMIRKQVPGAGPVCMVYDNRDRLVMTQDANLRLQHKWIVTLYDVQNRVIGTSKIVDDAHYNDLNYHLTAAYNSVQYPNVANYASEELTVNYYDDYEWIASSGLPNTLINFDITQATPILNLGTQPGGLPLEKVPVNRNAITGVKTQVLNMGTPTYLNAISYFDDKGRVIQTRGNHLSNGIVVQTQQYDWLGKQLVSVQKIEKNTTAIETLTHATQTIYDVLNRPIQQDDIIGGSLVNNGVIPQTWHTTTTLHYDKIGQLVNKKLAPNYGQNGLENLQYQYNIRGWLSSVNQDYTKGLNNSHYFGFNLGYNQLTNITEAEAVTVTPTPQYNGNIGDMQWRSKGDGIRRLYNFKYDAVNRLIYADFLQKDNGIFSKESGVDFSVSNLAYDDNGNILTMQQKGLKINSSSFIDQLNYTYFANSNKLKAVVDAANDNTSKLGDFKYDVSTKTAVDYSYDINGNMQSDANKNIQSISYNYLNLPELITIPNKGTIRYVYDALGNKLRKTVTDNTITPTKTTVTDYIGGLVYENNALQFAPQQEGRIRFKPQQGTQAATFVYDYMLKDHLGNVRMVLTEEQQVDHYPTATLEGNGANSPLVNEQAYYDINSAYVEEIQPAGNHYINDNGTNNPQTFGNNGATSIKMYKTNAATNKTGLGMVLKVMAGDQLSLLAKSYYQYNGGTVNNAPLDATALITGFLGVGGSSNTAYAHGATTTILSNNTSGTVAPLNSFINSNSPNSSNNVKAGIAYIIFDEQFKYVNSGYDAVSSNTAGGLKSHVMPNIPIPKNGYIYFYCSNESNINVYFDNMEVIHNRGAILEETHYYPFGLTMSGISSKAATSLENKYKFNGIEQENDFGLNYYEAFYRTADPQIGRFLQVDPVSTHDESPYVMMGNNPIRNTDWLGNYFTFANSTVENTYNDMRKENTQRSYDALSKILSLAQSGEKMDKEMESLVSQFNTYSQMDSQWDEMEKSDVEFNISSESPEKGAAADTRYDADKNRIAIRMGKNEKNISHMAHEIRHGYGYLIGELVGSRSNDPLYDIMDEVVANKNGFALSNKAATSMLFNKKVNLDWFKQNQLNPTYSYLSGKEAQLTLNTPAAVFLNYTNDTYIKSYITRNLANVNLTVGDVLKAVNALDAKANPPRPATYVFGDALKNR</sequence>
<dbReference type="InterPro" id="IPR045619">
    <property type="entry name" value="DUF6443"/>
</dbReference>
<comment type="caution">
    <text evidence="3">The sequence shown here is derived from an EMBL/GenBank/DDBJ whole genome shotgun (WGS) entry which is preliminary data.</text>
</comment>
<evidence type="ECO:0000313" key="4">
    <source>
        <dbReference type="Proteomes" id="UP001595907"/>
    </source>
</evidence>
<organism evidence="3 4">
    <name type="scientific">Ferruginibacter yonginensis</name>
    <dbReference type="NCBI Taxonomy" id="1310416"/>
    <lineage>
        <taxon>Bacteria</taxon>
        <taxon>Pseudomonadati</taxon>
        <taxon>Bacteroidota</taxon>
        <taxon>Chitinophagia</taxon>
        <taxon>Chitinophagales</taxon>
        <taxon>Chitinophagaceae</taxon>
        <taxon>Ferruginibacter</taxon>
    </lineage>
</organism>
<evidence type="ECO:0000259" key="2">
    <source>
        <dbReference type="Pfam" id="PF20041"/>
    </source>
</evidence>
<reference evidence="4" key="1">
    <citation type="journal article" date="2019" name="Int. J. Syst. Evol. Microbiol.">
        <title>The Global Catalogue of Microorganisms (GCM) 10K type strain sequencing project: providing services to taxonomists for standard genome sequencing and annotation.</title>
        <authorList>
            <consortium name="The Broad Institute Genomics Platform"/>
            <consortium name="The Broad Institute Genome Sequencing Center for Infectious Disease"/>
            <person name="Wu L."/>
            <person name="Ma J."/>
        </authorList>
    </citation>
    <scope>NUCLEOTIDE SEQUENCE [LARGE SCALE GENOMIC DNA]</scope>
    <source>
        <strain evidence="4">CECT 8289</strain>
    </source>
</reference>
<dbReference type="Proteomes" id="UP001595907">
    <property type="component" value="Unassembled WGS sequence"/>
</dbReference>
<dbReference type="PANTHER" id="PTHR32305">
    <property type="match status" value="1"/>
</dbReference>
<dbReference type="PANTHER" id="PTHR32305:SF15">
    <property type="entry name" value="PROTEIN RHSA-RELATED"/>
    <property type="match status" value="1"/>
</dbReference>
<dbReference type="InterPro" id="IPR050708">
    <property type="entry name" value="T6SS_VgrG/RHS"/>
</dbReference>
<keyword evidence="4" id="KW-1185">Reference proteome</keyword>
<protein>
    <submittedName>
        <fullName evidence="3">DUF6443 domain-containing protein</fullName>
    </submittedName>
</protein>
<gene>
    <name evidence="3" type="ORF">ACFOWM_05555</name>
</gene>
<dbReference type="Pfam" id="PF20041">
    <property type="entry name" value="DUF6443"/>
    <property type="match status" value="1"/>
</dbReference>
<feature type="signal peptide" evidence="1">
    <location>
        <begin position="1"/>
        <end position="19"/>
    </location>
</feature>
<feature type="domain" description="DUF6443" evidence="2">
    <location>
        <begin position="40"/>
        <end position="181"/>
    </location>
</feature>
<feature type="chain" id="PRO_5046398866" evidence="1">
    <location>
        <begin position="20"/>
        <end position="1468"/>
    </location>
</feature>
<dbReference type="EMBL" id="JBHSCZ010000001">
    <property type="protein sequence ID" value="MFC4262331.1"/>
    <property type="molecule type" value="Genomic_DNA"/>
</dbReference>
<proteinExistence type="predicted"/>
<keyword evidence="1" id="KW-0732">Signal</keyword>
<dbReference type="InterPro" id="IPR022385">
    <property type="entry name" value="Rhs_assc_core"/>
</dbReference>